<organism evidence="9 10">
    <name type="scientific">candidate division WWE3 bacterium CG08_land_8_20_14_0_20_41_10</name>
    <dbReference type="NCBI Taxonomy" id="1975085"/>
    <lineage>
        <taxon>Bacteria</taxon>
        <taxon>Katanobacteria</taxon>
    </lineage>
</organism>
<keyword evidence="3" id="KW-1003">Cell membrane</keyword>
<feature type="non-terminal residue" evidence="9">
    <location>
        <position position="1"/>
    </location>
</feature>
<evidence type="ECO:0000313" key="10">
    <source>
        <dbReference type="Proteomes" id="UP000231252"/>
    </source>
</evidence>
<gene>
    <name evidence="9" type="ORF">COT50_03040</name>
</gene>
<sequence length="153" mass="17910">FDMFKFRTMFVNAEEILRSDPVLWAEYQKDFKIKNDPRVTKVGKFLRKSSLDELPQIINILKGEMSIVGPRAYRKEELEHQVKTYPNVIKQLDLVLTIKPGLTGAWQVSGRSNISFEKRMEIDYNYAKKKSTMYDILLIFLTIPAVFRSKGAW</sequence>
<feature type="domain" description="Bacterial sugar transferase" evidence="8">
    <location>
        <begin position="1"/>
        <end position="147"/>
    </location>
</feature>
<evidence type="ECO:0000259" key="8">
    <source>
        <dbReference type="Pfam" id="PF02397"/>
    </source>
</evidence>
<evidence type="ECO:0000256" key="7">
    <source>
        <dbReference type="ARBA" id="ARBA00023136"/>
    </source>
</evidence>
<dbReference type="GO" id="GO:0005886">
    <property type="term" value="C:plasma membrane"/>
    <property type="evidence" value="ECO:0007669"/>
    <property type="project" value="UniProtKB-SubCell"/>
</dbReference>
<keyword evidence="6" id="KW-1133">Transmembrane helix</keyword>
<reference evidence="10" key="1">
    <citation type="submission" date="2017-09" db="EMBL/GenBank/DDBJ databases">
        <title>Depth-based differentiation of microbial function through sediment-hosted aquifers and enrichment of novel symbionts in the deep terrestrial subsurface.</title>
        <authorList>
            <person name="Probst A.J."/>
            <person name="Ladd B."/>
            <person name="Jarett J.K."/>
            <person name="Geller-Mcgrath D.E."/>
            <person name="Sieber C.M.K."/>
            <person name="Emerson J.B."/>
            <person name="Anantharaman K."/>
            <person name="Thomas B.C."/>
            <person name="Malmstrom R."/>
            <person name="Stieglmeier M."/>
            <person name="Klingl A."/>
            <person name="Woyke T."/>
            <person name="Ryan C.M."/>
            <person name="Banfield J.F."/>
        </authorList>
    </citation>
    <scope>NUCLEOTIDE SEQUENCE [LARGE SCALE GENOMIC DNA]</scope>
</reference>
<keyword evidence="7" id="KW-0472">Membrane</keyword>
<accession>A0A2H0XDH7</accession>
<evidence type="ECO:0000256" key="4">
    <source>
        <dbReference type="ARBA" id="ARBA00022679"/>
    </source>
</evidence>
<name>A0A2H0XDH7_UNCKA</name>
<evidence type="ECO:0000256" key="2">
    <source>
        <dbReference type="ARBA" id="ARBA00006464"/>
    </source>
</evidence>
<keyword evidence="5" id="KW-0812">Transmembrane</keyword>
<dbReference type="PANTHER" id="PTHR30576:SF4">
    <property type="entry name" value="UNDECAPRENYL-PHOSPHATE GALACTOSE PHOSPHOTRANSFERASE"/>
    <property type="match status" value="1"/>
</dbReference>
<dbReference type="EMBL" id="PEYU01000067">
    <property type="protein sequence ID" value="PIS22229.1"/>
    <property type="molecule type" value="Genomic_DNA"/>
</dbReference>
<comment type="similarity">
    <text evidence="2">Belongs to the bacterial sugar transferase family.</text>
</comment>
<comment type="caution">
    <text evidence="9">The sequence shown here is derived from an EMBL/GenBank/DDBJ whole genome shotgun (WGS) entry which is preliminary data.</text>
</comment>
<comment type="subcellular location">
    <subcellularLocation>
        <location evidence="1">Cell membrane</location>
    </subcellularLocation>
</comment>
<proteinExistence type="inferred from homology"/>
<dbReference type="InterPro" id="IPR003362">
    <property type="entry name" value="Bact_transf"/>
</dbReference>
<evidence type="ECO:0000256" key="6">
    <source>
        <dbReference type="ARBA" id="ARBA00022989"/>
    </source>
</evidence>
<evidence type="ECO:0000256" key="3">
    <source>
        <dbReference type="ARBA" id="ARBA00022475"/>
    </source>
</evidence>
<keyword evidence="4 9" id="KW-0808">Transferase</keyword>
<evidence type="ECO:0000256" key="5">
    <source>
        <dbReference type="ARBA" id="ARBA00022692"/>
    </source>
</evidence>
<dbReference type="Proteomes" id="UP000231252">
    <property type="component" value="Unassembled WGS sequence"/>
</dbReference>
<dbReference type="AlphaFoldDB" id="A0A2H0XDH7"/>
<dbReference type="GO" id="GO:0016780">
    <property type="term" value="F:phosphotransferase activity, for other substituted phosphate groups"/>
    <property type="evidence" value="ECO:0007669"/>
    <property type="project" value="TreeGrafter"/>
</dbReference>
<protein>
    <submittedName>
        <fullName evidence="9">Sugar transferase</fullName>
    </submittedName>
</protein>
<dbReference type="PANTHER" id="PTHR30576">
    <property type="entry name" value="COLANIC BIOSYNTHESIS UDP-GLUCOSE LIPID CARRIER TRANSFERASE"/>
    <property type="match status" value="1"/>
</dbReference>
<dbReference type="Pfam" id="PF02397">
    <property type="entry name" value="Bac_transf"/>
    <property type="match status" value="1"/>
</dbReference>
<evidence type="ECO:0000256" key="1">
    <source>
        <dbReference type="ARBA" id="ARBA00004236"/>
    </source>
</evidence>
<evidence type="ECO:0000313" key="9">
    <source>
        <dbReference type="EMBL" id="PIS22229.1"/>
    </source>
</evidence>